<sequence length="76" mass="8651">MGGVDAIFDEIPFIRLFLAKYCSKYTMFGPTYKSNGLGFASLPLRVPLVSDISKVILMVTEDHIKMQELEQKYMVD</sequence>
<dbReference type="EMBL" id="JXTB01000385">
    <property type="protein sequence ID" value="PON42717.1"/>
    <property type="molecule type" value="Genomic_DNA"/>
</dbReference>
<comment type="caution">
    <text evidence="1">The sequence shown here is derived from an EMBL/GenBank/DDBJ whole genome shotgun (WGS) entry which is preliminary data.</text>
</comment>
<accession>A0A2P5B1M9</accession>
<dbReference type="InterPro" id="IPR015683">
    <property type="entry name" value="Ionotropic_Glu_rcpt"/>
</dbReference>
<dbReference type="AlphaFoldDB" id="A0A2P5B1M9"/>
<dbReference type="SUPFAM" id="SSF53850">
    <property type="entry name" value="Periplasmic binding protein-like II"/>
    <property type="match status" value="1"/>
</dbReference>
<reference evidence="2" key="1">
    <citation type="submission" date="2016-06" db="EMBL/GenBank/DDBJ databases">
        <title>Parallel loss of symbiosis genes in relatives of nitrogen-fixing non-legume Parasponia.</title>
        <authorList>
            <person name="Van Velzen R."/>
            <person name="Holmer R."/>
            <person name="Bu F."/>
            <person name="Rutten L."/>
            <person name="Van Zeijl A."/>
            <person name="Liu W."/>
            <person name="Santuari L."/>
            <person name="Cao Q."/>
            <person name="Sharma T."/>
            <person name="Shen D."/>
            <person name="Roswanjaya Y."/>
            <person name="Wardhani T."/>
            <person name="Kalhor M.S."/>
            <person name="Jansen J."/>
            <person name="Van den Hoogen J."/>
            <person name="Gungor B."/>
            <person name="Hartog M."/>
            <person name="Hontelez J."/>
            <person name="Verver J."/>
            <person name="Yang W.-C."/>
            <person name="Schijlen E."/>
            <person name="Repin R."/>
            <person name="Schilthuizen M."/>
            <person name="Schranz E."/>
            <person name="Heidstra R."/>
            <person name="Miyata K."/>
            <person name="Fedorova E."/>
            <person name="Kohlen W."/>
            <person name="Bisseling T."/>
            <person name="Smit S."/>
            <person name="Geurts R."/>
        </authorList>
    </citation>
    <scope>NUCLEOTIDE SEQUENCE [LARGE SCALE GENOMIC DNA]</scope>
    <source>
        <strain evidence="2">cv. WU1-14</strain>
    </source>
</reference>
<dbReference type="Proteomes" id="UP000237105">
    <property type="component" value="Unassembled WGS sequence"/>
</dbReference>
<protein>
    <submittedName>
        <fullName evidence="1">Uncharacterized protein</fullName>
    </submittedName>
</protein>
<proteinExistence type="predicted"/>
<dbReference type="PANTHER" id="PTHR18966">
    <property type="entry name" value="IONOTROPIC GLUTAMATE RECEPTOR"/>
    <property type="match status" value="1"/>
</dbReference>
<evidence type="ECO:0000313" key="2">
    <source>
        <dbReference type="Proteomes" id="UP000237105"/>
    </source>
</evidence>
<gene>
    <name evidence="1" type="ORF">PanWU01x14_279510</name>
</gene>
<organism evidence="1 2">
    <name type="scientific">Parasponia andersonii</name>
    <name type="common">Sponia andersonii</name>
    <dbReference type="NCBI Taxonomy" id="3476"/>
    <lineage>
        <taxon>Eukaryota</taxon>
        <taxon>Viridiplantae</taxon>
        <taxon>Streptophyta</taxon>
        <taxon>Embryophyta</taxon>
        <taxon>Tracheophyta</taxon>
        <taxon>Spermatophyta</taxon>
        <taxon>Magnoliopsida</taxon>
        <taxon>eudicotyledons</taxon>
        <taxon>Gunneridae</taxon>
        <taxon>Pentapetalae</taxon>
        <taxon>rosids</taxon>
        <taxon>fabids</taxon>
        <taxon>Rosales</taxon>
        <taxon>Cannabaceae</taxon>
        <taxon>Parasponia</taxon>
    </lineage>
</organism>
<evidence type="ECO:0000313" key="1">
    <source>
        <dbReference type="EMBL" id="PON42717.1"/>
    </source>
</evidence>
<dbReference type="OrthoDB" id="1194604at2759"/>
<name>A0A2P5B1M9_PARAD</name>
<keyword evidence="2" id="KW-1185">Reference proteome</keyword>
<dbReference type="STRING" id="3476.A0A2P5B1M9"/>